<dbReference type="AlphaFoldDB" id="A0AAD3TCW1"/>
<dbReference type="PANTHER" id="PTHR32370">
    <property type="entry name" value="OS12G0117600 PROTEIN"/>
    <property type="match status" value="1"/>
</dbReference>
<proteinExistence type="inferred from homology"/>
<dbReference type="EMBL" id="BSYO01000032">
    <property type="protein sequence ID" value="GMH26903.1"/>
    <property type="molecule type" value="Genomic_DNA"/>
</dbReference>
<comment type="similarity">
    <text evidence="2">Belongs to the NPH3 family.</text>
</comment>
<organism evidence="5 6">
    <name type="scientific">Nepenthes gracilis</name>
    <name type="common">Slender pitcher plant</name>
    <dbReference type="NCBI Taxonomy" id="150966"/>
    <lineage>
        <taxon>Eukaryota</taxon>
        <taxon>Viridiplantae</taxon>
        <taxon>Streptophyta</taxon>
        <taxon>Embryophyta</taxon>
        <taxon>Tracheophyta</taxon>
        <taxon>Spermatophyta</taxon>
        <taxon>Magnoliopsida</taxon>
        <taxon>eudicotyledons</taxon>
        <taxon>Gunneridae</taxon>
        <taxon>Pentapetalae</taxon>
        <taxon>Caryophyllales</taxon>
        <taxon>Nepenthaceae</taxon>
        <taxon>Nepenthes</taxon>
    </lineage>
</organism>
<name>A0AAD3TCW1_NEPGR</name>
<comment type="caution">
    <text evidence="5">The sequence shown here is derived from an EMBL/GenBank/DDBJ whole genome shotgun (WGS) entry which is preliminary data.</text>
</comment>
<keyword evidence="1" id="KW-0833">Ubl conjugation pathway</keyword>
<dbReference type="Proteomes" id="UP001279734">
    <property type="component" value="Unassembled WGS sequence"/>
</dbReference>
<accession>A0AAD3TCW1</accession>
<dbReference type="PROSITE" id="PS51649">
    <property type="entry name" value="NPH3"/>
    <property type="match status" value="1"/>
</dbReference>
<evidence type="ECO:0000256" key="2">
    <source>
        <dbReference type="PROSITE-ProRule" id="PRU00982"/>
    </source>
</evidence>
<keyword evidence="6" id="KW-1185">Reference proteome</keyword>
<feature type="domain" description="NPH3" evidence="4">
    <location>
        <begin position="201"/>
        <end position="272"/>
    </location>
</feature>
<evidence type="ECO:0000313" key="6">
    <source>
        <dbReference type="Proteomes" id="UP001279734"/>
    </source>
</evidence>
<dbReference type="InterPro" id="IPR027356">
    <property type="entry name" value="NPH3_dom"/>
</dbReference>
<evidence type="ECO:0000256" key="1">
    <source>
        <dbReference type="ARBA" id="ARBA00022786"/>
    </source>
</evidence>
<evidence type="ECO:0000259" key="4">
    <source>
        <dbReference type="PROSITE" id="PS51649"/>
    </source>
</evidence>
<sequence length="272" mass="31559">MSTYTRKRTYRVKFQDFPGGPHGFSLMARFCSNKGNIDITPSNIVVFNHEARSLEMIKPYLGSPNLMTQTEEFLLGVDSWSWPDLLIALEHGQHFQYYDRHTTHHVQYLKNNTTLVDKNLKKLTVIKKNSSLFKTKLEKTVQGKMYYAYSLQRLVDEIVGRLSLSKTNPSASSSKSTSFRSSCDSRSTTHNTQTGFFPHYSWWFEDLSAFNVELIDMIIKAMFVEKFDHTLISKFLVYYLKNRAFNATRAETIKIMEKVIDLLFMLDKAASH</sequence>
<protein>
    <recommendedName>
        <fullName evidence="4">NPH3 domain-containing protein</fullName>
    </recommendedName>
</protein>
<evidence type="ECO:0000256" key="3">
    <source>
        <dbReference type="SAM" id="MobiDB-lite"/>
    </source>
</evidence>
<reference evidence="5" key="1">
    <citation type="submission" date="2023-05" db="EMBL/GenBank/DDBJ databases">
        <title>Nepenthes gracilis genome sequencing.</title>
        <authorList>
            <person name="Fukushima K."/>
        </authorList>
    </citation>
    <scope>NUCLEOTIDE SEQUENCE</scope>
    <source>
        <strain evidence="5">SING2019-196</strain>
    </source>
</reference>
<feature type="region of interest" description="Disordered" evidence="3">
    <location>
        <begin position="165"/>
        <end position="187"/>
    </location>
</feature>
<evidence type="ECO:0000313" key="5">
    <source>
        <dbReference type="EMBL" id="GMH26903.1"/>
    </source>
</evidence>
<dbReference type="InterPro" id="IPR043454">
    <property type="entry name" value="NPH3/RPT2-like"/>
</dbReference>
<gene>
    <name evidence="5" type="ORF">Nepgr_028746</name>
</gene>